<proteinExistence type="predicted"/>
<name>A0A5J5AT84_9ASTE</name>
<protein>
    <submittedName>
        <fullName evidence="3">Uncharacterized protein</fullName>
    </submittedName>
</protein>
<feature type="region of interest" description="Disordered" evidence="1">
    <location>
        <begin position="132"/>
        <end position="159"/>
    </location>
</feature>
<keyword evidence="2" id="KW-0732">Signal</keyword>
<reference evidence="3 4" key="1">
    <citation type="submission" date="2019-09" db="EMBL/GenBank/DDBJ databases">
        <title>A chromosome-level genome assembly of the Chinese tupelo Nyssa sinensis.</title>
        <authorList>
            <person name="Yang X."/>
            <person name="Kang M."/>
            <person name="Yang Y."/>
            <person name="Xiong H."/>
            <person name="Wang M."/>
            <person name="Zhang Z."/>
            <person name="Wang Z."/>
            <person name="Wu H."/>
            <person name="Ma T."/>
            <person name="Liu J."/>
            <person name="Xi Z."/>
        </authorList>
    </citation>
    <scope>NUCLEOTIDE SEQUENCE [LARGE SCALE GENOMIC DNA]</scope>
    <source>
        <strain evidence="3">J267</strain>
        <tissue evidence="3">Leaf</tissue>
    </source>
</reference>
<dbReference type="AlphaFoldDB" id="A0A5J5AT84"/>
<organism evidence="3 4">
    <name type="scientific">Nyssa sinensis</name>
    <dbReference type="NCBI Taxonomy" id="561372"/>
    <lineage>
        <taxon>Eukaryota</taxon>
        <taxon>Viridiplantae</taxon>
        <taxon>Streptophyta</taxon>
        <taxon>Embryophyta</taxon>
        <taxon>Tracheophyta</taxon>
        <taxon>Spermatophyta</taxon>
        <taxon>Magnoliopsida</taxon>
        <taxon>eudicotyledons</taxon>
        <taxon>Gunneridae</taxon>
        <taxon>Pentapetalae</taxon>
        <taxon>asterids</taxon>
        <taxon>Cornales</taxon>
        <taxon>Nyssaceae</taxon>
        <taxon>Nyssa</taxon>
    </lineage>
</organism>
<dbReference type="PANTHER" id="PTHR33738">
    <property type="entry name" value="EMB|CAB82975.1"/>
    <property type="match status" value="1"/>
</dbReference>
<dbReference type="EMBL" id="CM018041">
    <property type="protein sequence ID" value="KAA8534153.1"/>
    <property type="molecule type" value="Genomic_DNA"/>
</dbReference>
<evidence type="ECO:0000313" key="3">
    <source>
        <dbReference type="EMBL" id="KAA8534153.1"/>
    </source>
</evidence>
<keyword evidence="4" id="KW-1185">Reference proteome</keyword>
<feature type="chain" id="PRO_5023878180" evidence="2">
    <location>
        <begin position="29"/>
        <end position="246"/>
    </location>
</feature>
<dbReference type="OrthoDB" id="1733797at2759"/>
<evidence type="ECO:0000313" key="4">
    <source>
        <dbReference type="Proteomes" id="UP000325577"/>
    </source>
</evidence>
<sequence>MGMAKRFELSVLLLLIVAFSQCSRAVDARPTTLQYPQRYSKLFATLGVVCECCDGGLRRDSAHTGSLRKQDMGSQYGNAKHGTPDNTSQRSKGEGSGIASKDRHSIYQNGTTEPCYFSSSIYYGGQEMYSPTGQTTGSQHIFKKDGGEEDDPNGNNVNSASRGNWWQGMIVVELQQRLFSLECLCFGNTDSFNYQFCFCRITLLLKPCLHVMQSPSKNKGMSIQQSFKYLCNMERNMVVCLKLSKA</sequence>
<feature type="signal peptide" evidence="2">
    <location>
        <begin position="1"/>
        <end position="28"/>
    </location>
</feature>
<feature type="region of interest" description="Disordered" evidence="1">
    <location>
        <begin position="63"/>
        <end position="102"/>
    </location>
</feature>
<accession>A0A5J5AT84</accession>
<gene>
    <name evidence="3" type="ORF">F0562_031654</name>
</gene>
<dbReference type="Proteomes" id="UP000325577">
    <property type="component" value="Linkage Group LG18"/>
</dbReference>
<evidence type="ECO:0000256" key="2">
    <source>
        <dbReference type="SAM" id="SignalP"/>
    </source>
</evidence>
<evidence type="ECO:0000256" key="1">
    <source>
        <dbReference type="SAM" id="MobiDB-lite"/>
    </source>
</evidence>
<dbReference type="PANTHER" id="PTHR33738:SF21">
    <property type="entry name" value="TPRXL"/>
    <property type="match status" value="1"/>
</dbReference>